<dbReference type="Proteomes" id="UP000425178">
    <property type="component" value="Chromosome"/>
</dbReference>
<dbReference type="AlphaFoldDB" id="A0A6B8VWH9"/>
<dbReference type="EMBL" id="CP046453">
    <property type="protein sequence ID" value="QGU03305.1"/>
    <property type="molecule type" value="Genomic_DNA"/>
</dbReference>
<protein>
    <submittedName>
        <fullName evidence="1">Uncharacterized protein</fullName>
    </submittedName>
</protein>
<name>A0A6B8VWH9_9CORY</name>
<reference evidence="1 2" key="1">
    <citation type="journal article" date="2021" name="Int. J. Syst. Evol. Microbiol.">
        <title>Classification of three corynebacterial strains isolated from a small paddock in North Rhine-Westphalia: proposal of &lt;i&gt;Corynebacterium kalinowskii&lt;/i&gt; sp. nov., &lt;i&gt;Corynebacterium comes&lt;/i&gt; sp. nov. and &lt;i&gt;Corynebacterium occultum&lt;/i&gt; sp. nov.</title>
        <authorList>
            <person name="Schaffert L."/>
            <person name="Ruwe M."/>
            <person name="Milse J."/>
            <person name="Hanuschka K."/>
            <person name="Ortseifen V."/>
            <person name="Droste J."/>
            <person name="Brandt D."/>
            <person name="Schl L."/>
            <person name="Kutter Y."/>
            <person name="Vinke S."/>
            <person name="Vieh P."/>
            <person name="Jacob L."/>
            <person name="L N.C."/>
            <person name="Schulte-Berndt E."/>
            <person name="Hain C."/>
            <person name="Linder M."/>
            <person name="Schmidt P."/>
            <person name="Wollenschl L."/>
            <person name="Luttermann T."/>
            <person name="Thieme E."/>
            <person name="Hassa J."/>
            <person name="Haak M."/>
            <person name="Wittchen M."/>
            <person name="Mentz A."/>
            <person name="Persicke M."/>
            <person name="Busche T."/>
            <person name="R C."/>
        </authorList>
    </citation>
    <scope>NUCLEOTIDE SEQUENCE [LARGE SCALE GENOMIC DNA]</scope>
    <source>
        <strain evidence="1 2">2019</strain>
    </source>
</reference>
<keyword evidence="2" id="KW-1185">Reference proteome</keyword>
<evidence type="ECO:0000313" key="1">
    <source>
        <dbReference type="EMBL" id="QGU03305.1"/>
    </source>
</evidence>
<gene>
    <name evidence="1" type="ORF">CETAM_00045</name>
</gene>
<evidence type="ECO:0000313" key="2">
    <source>
        <dbReference type="Proteomes" id="UP000425178"/>
    </source>
</evidence>
<organism evidence="1 2">
    <name type="scientific">Corynebacterium comes</name>
    <dbReference type="NCBI Taxonomy" id="2675218"/>
    <lineage>
        <taxon>Bacteria</taxon>
        <taxon>Bacillati</taxon>
        <taxon>Actinomycetota</taxon>
        <taxon>Actinomycetes</taxon>
        <taxon>Mycobacteriales</taxon>
        <taxon>Corynebacteriaceae</taxon>
        <taxon>Corynebacterium</taxon>
    </lineage>
</organism>
<proteinExistence type="predicted"/>
<sequence length="71" mass="8252">MVELIRDERVGTTTEIADVLWFFRRRNRITSITLIHCNHNVNDFTHASRLPPMKRKVDTPSVSFGVSGRVR</sequence>
<dbReference type="KEGG" id="ccoe:CETAM_00045"/>
<accession>A0A6B8VWH9</accession>